<reference evidence="2 3" key="2">
    <citation type="submission" date="2018-09" db="EMBL/GenBank/DDBJ databases">
        <title>Genome of Sphaerochaeta halotolerans strain 4-11.</title>
        <authorList>
            <person name="Nazina T.N."/>
            <person name="Sokolova D.S."/>
        </authorList>
    </citation>
    <scope>NUCLEOTIDE SEQUENCE [LARGE SCALE GENOMIC DNA]</scope>
    <source>
        <strain evidence="2 3">4-11</strain>
    </source>
</reference>
<dbReference type="Gene3D" id="3.90.1150.200">
    <property type="match status" value="1"/>
</dbReference>
<evidence type="ECO:0000313" key="3">
    <source>
        <dbReference type="Proteomes" id="UP000264002"/>
    </source>
</evidence>
<dbReference type="EMBL" id="QUWK01000003">
    <property type="protein sequence ID" value="RFU95630.1"/>
    <property type="molecule type" value="Genomic_DNA"/>
</dbReference>
<proteinExistence type="predicted"/>
<sequence length="131" mass="14718">MLFCNSGSRGKGMYAQEVDAYIAELEKEKRIPLDQIRTLVHAVVPEVVESIKWRMPTFSLPEVGDIIHMAAFKSHIGLYPLPEAIDDFQEALAPYHTSKGAIQFPLGSALPLEVIERIVQFRLALISKKKL</sequence>
<dbReference type="Proteomes" id="UP000264002">
    <property type="component" value="Unassembled WGS sequence"/>
</dbReference>
<dbReference type="SUPFAM" id="SSF159888">
    <property type="entry name" value="YdhG-like"/>
    <property type="match status" value="1"/>
</dbReference>
<dbReference type="InterPro" id="IPR014922">
    <property type="entry name" value="YdhG-like"/>
</dbReference>
<name>A0A372MKB5_9SPIR</name>
<comment type="caution">
    <text evidence="2">The sequence shown here is derived from an EMBL/GenBank/DDBJ whole genome shotgun (WGS) entry which is preliminary data.</text>
</comment>
<evidence type="ECO:0000259" key="1">
    <source>
        <dbReference type="Pfam" id="PF08818"/>
    </source>
</evidence>
<protein>
    <recommendedName>
        <fullName evidence="1">YdhG-like domain-containing protein</fullName>
    </recommendedName>
</protein>
<gene>
    <name evidence="2" type="ORF">DYP60_03915</name>
</gene>
<keyword evidence="3" id="KW-1185">Reference proteome</keyword>
<evidence type="ECO:0000313" key="2">
    <source>
        <dbReference type="EMBL" id="RFU95630.1"/>
    </source>
</evidence>
<feature type="domain" description="YdhG-like" evidence="1">
    <location>
        <begin position="32"/>
        <end position="122"/>
    </location>
</feature>
<dbReference type="AlphaFoldDB" id="A0A372MKB5"/>
<dbReference type="Pfam" id="PF08818">
    <property type="entry name" value="DUF1801"/>
    <property type="match status" value="1"/>
</dbReference>
<reference evidence="3" key="1">
    <citation type="submission" date="2018-08" db="EMBL/GenBank/DDBJ databases">
        <authorList>
            <person name="Grouzdev D.S."/>
            <person name="Krutkina M.S."/>
        </authorList>
    </citation>
    <scope>NUCLEOTIDE SEQUENCE [LARGE SCALE GENOMIC DNA]</scope>
    <source>
        <strain evidence="3">4-11</strain>
    </source>
</reference>
<organism evidence="2 3">
    <name type="scientific">Sphaerochaeta halotolerans</name>
    <dbReference type="NCBI Taxonomy" id="2293840"/>
    <lineage>
        <taxon>Bacteria</taxon>
        <taxon>Pseudomonadati</taxon>
        <taxon>Spirochaetota</taxon>
        <taxon>Spirochaetia</taxon>
        <taxon>Spirochaetales</taxon>
        <taxon>Sphaerochaetaceae</taxon>
        <taxon>Sphaerochaeta</taxon>
    </lineage>
</organism>
<accession>A0A372MKB5</accession>